<sequence>MDERKTPRKKFSFDSLRPRQIRLSSSDLTLDAVQEQTQPPPSPSPSITRWNNLRQHVLPPTIPISVPATPKPSRLAHKLGFRQVVDQAVSAAEGFEVDVRKAAASGAGAGASLPVLYNLLSAGTQTPLSLPTETLVLGVLLYPFYNGNGTEQDKALALKTFEVLMRYPPTSEVVVTERGLWAVKVAQYSLGPLQAVVATSPPFSSEGYITVLQALFGVPDSRVEGFIDAIQLSQADRETRDALLLEGWARCVEYSSNEVRRGVVRRGVEHHWQLQVSSSSTAATIKLRVLRSFTRGVLALLSTSTNEPELRRVDGTLVIWAFQTRVFPELASVSSQEVKKDVVRVVIELFMGAEQGDSEITPWVQSTLGDWCNSTGEWKESVESVVRDIVTDEPWDAVIRLLVAITNNTNNNAAVLVGTILPSLFDVRPSLLSIPSTNTSTAPRLPTATPNANANTNLTQTLKHLSTTHPKLLFKPLFSLAASSSPGTAATHLNTLIVLDDLLAGAMFMHDAEMICVALMSSLSGKETEVKVGQVVLMVEVVERLRKFRRGQGQDKEKDRDKEKDKEREREVLKFAMTLEAKLGMLIELRWLPILISWFLASDHHEHDHEERGDDLTKVEEAYTSLRIKSKPPHSDPKDKLALLTAYPRKALKLFVSFSALISTEDWSRLVGVLWGSYLSTEGDVEPGMLSSVCFLLMQCAEKVPRDFGACVEIDVQSSDPTTRLNAIKKLTTLTNWRYQILPHPSSILSDRTHRIFKLGVGPSGRAPLLFVPTDMGSTQFILEDSGGPGMDRELKKQLAEIGWEDAQQGPGQGQGGEMAEWVKTPMSNLPLVGLGPGMDVTVTAGAPPSSPSLSPSTASASPLSSPGSSPLLPPVQLDELALLRRNSSSASAASVFSGGTKRRAVFVPSLGGMLPGIFNRMVYDDNVLVSSAAKTFIMDLMKNDPSLVLRPVWDLLGDGEGEMAIAIRTLESFIHVRHALPPAMAHAIFNHLAGYLKFLKTHAEGEAVVDKYARVLPIMTRVVNQVMGMSVREMRRAKLEVLFVPSGGLWFSEALGQGEMFPSWQGKGKGMERLVSVTLVRISQNMLFLGMLKRNPGEVGVVRKSMVRLVLPGQVTGTGGEAVPLELKDFVPRKLEKDFAESDKEKEDVEVKTKTRGLSLILSRSYLLLVAQMFRSMSRHLNDRNELAVLIDGVNRILLAHGSDIGIVSHALIALMVASTRFRRLFASGGGYILFMPGILKVYAECEAHSGIRHAIEYAISRFYAHHQETFVFQSLSAVSHLFLLPTTDGEWFAKHVYMLFSSLSQNISSRLDEAGIYDANRMQEREALIVTTVEEKPQTFFAALRVGGGKEQTETPKPSLPADFPQEYETKRLGVDNLVRLFLTVIAHDVTIARAEQFLKTLRFLAPYLYHASTAARNVLQEGIVALGVILSRATRTAKAFDPTTSQVNESMESQTIPVASGYEQHLADKIKEPSDIIAMRLDYLHLVVAFTRAGGKMTAAASRTTFELVKMVLREPSSPSEAIASVLGDYLRNSLLAPGGRSLKAVVHTLRDLAPVVSGYASSLNLSPVLETIADLCDSPTYSGDSTFSYLVVNQICGSCLSLCEQAAADKLVHVLAWRSAMIRLMAVATMLRGADIFAELRKHKPTYELMTYVVLPLALRMKTTAELELDSIRVDPTYREFQARTWIRMLSYALACCDRIQAPDQSTTGISLARSRSRDSRNSEAGAKSQLPALLLTLQVIKVLFIRAEKELTSCLPEVWMRLAGLLRSILEDGNAEFVLRTKDSPAPSPTPSPRASGQFDFTPAPDMSRPFSTGGRPHQSPRFVDYCFWSISELLCVYRTPLFLQLRAFIHEKVHTFDRERRYQEEILQLPSPRPRRPSSVFSKPRLRLSNTPSPESSPRLRPTNPFEPGDSSFRSLRPDSLGVGYHIISPPTPPTLSPRDSQTSTGPRIIHLGPVSPSQTAFRRSLSPMGGAKLAMADSTRVRSIVLIRKTYARIRVVQSRMGYPLLQVSSMASANALGDDFTTLVENDGNAQVWTKARALREVVQETQELMDEFDEAVGTGEDNGSEGVFVNGADESFASPGAGVLL</sequence>
<dbReference type="SUPFAM" id="SSF48371">
    <property type="entry name" value="ARM repeat"/>
    <property type="match status" value="1"/>
</dbReference>
<dbReference type="Pfam" id="PF20262">
    <property type="entry name" value="UNC80_C"/>
    <property type="match status" value="2"/>
</dbReference>
<dbReference type="PANTHER" id="PTHR31781:SF1">
    <property type="entry name" value="PROTEIN UNC-80 HOMOLOG"/>
    <property type="match status" value="1"/>
</dbReference>
<dbReference type="InterPro" id="IPR046460">
    <property type="entry name" value="UNC80_C"/>
</dbReference>
<dbReference type="EMBL" id="JAYKXP010000014">
    <property type="protein sequence ID" value="KAK7051035.1"/>
    <property type="molecule type" value="Genomic_DNA"/>
</dbReference>
<feature type="domain" description="Protein UNC80 C-terminal" evidence="2">
    <location>
        <begin position="923"/>
        <end position="1037"/>
    </location>
</feature>
<name>A0AAW0DJB4_9AGAR</name>
<evidence type="ECO:0000313" key="3">
    <source>
        <dbReference type="EMBL" id="KAK7051035.1"/>
    </source>
</evidence>
<comment type="caution">
    <text evidence="3">The sequence shown here is derived from an EMBL/GenBank/DDBJ whole genome shotgun (WGS) entry which is preliminary data.</text>
</comment>
<dbReference type="InterPro" id="IPR016024">
    <property type="entry name" value="ARM-type_fold"/>
</dbReference>
<feature type="region of interest" description="Disordered" evidence="1">
    <location>
        <begin position="1873"/>
        <end position="1919"/>
    </location>
</feature>
<feature type="compositionally biased region" description="Low complexity" evidence="1">
    <location>
        <begin position="844"/>
        <end position="871"/>
    </location>
</feature>
<dbReference type="Proteomes" id="UP001383192">
    <property type="component" value="Unassembled WGS sequence"/>
</dbReference>
<protein>
    <recommendedName>
        <fullName evidence="2">Protein UNC80 C-terminal domain-containing protein</fullName>
    </recommendedName>
</protein>
<organism evidence="3 4">
    <name type="scientific">Paramarasmius palmivorus</name>
    <dbReference type="NCBI Taxonomy" id="297713"/>
    <lineage>
        <taxon>Eukaryota</taxon>
        <taxon>Fungi</taxon>
        <taxon>Dikarya</taxon>
        <taxon>Basidiomycota</taxon>
        <taxon>Agaricomycotina</taxon>
        <taxon>Agaricomycetes</taxon>
        <taxon>Agaricomycetidae</taxon>
        <taxon>Agaricales</taxon>
        <taxon>Marasmiineae</taxon>
        <taxon>Marasmiaceae</taxon>
        <taxon>Paramarasmius</taxon>
    </lineage>
</organism>
<dbReference type="GO" id="GO:0005261">
    <property type="term" value="F:monoatomic cation channel activity"/>
    <property type="evidence" value="ECO:0007669"/>
    <property type="project" value="TreeGrafter"/>
</dbReference>
<accession>A0AAW0DJB4</accession>
<feature type="domain" description="Protein UNC80 C-terminal" evidence="2">
    <location>
        <begin position="1158"/>
        <end position="1291"/>
    </location>
</feature>
<dbReference type="GO" id="GO:0034703">
    <property type="term" value="C:cation channel complex"/>
    <property type="evidence" value="ECO:0007669"/>
    <property type="project" value="TreeGrafter"/>
</dbReference>
<evidence type="ECO:0000259" key="2">
    <source>
        <dbReference type="Pfam" id="PF20262"/>
    </source>
</evidence>
<dbReference type="PANTHER" id="PTHR31781">
    <property type="entry name" value="UNC80"/>
    <property type="match status" value="1"/>
</dbReference>
<keyword evidence="4" id="KW-1185">Reference proteome</keyword>
<evidence type="ECO:0000313" key="4">
    <source>
        <dbReference type="Proteomes" id="UP001383192"/>
    </source>
</evidence>
<gene>
    <name evidence="3" type="ORF">VNI00_005147</name>
</gene>
<feature type="region of interest" description="Disordered" evidence="1">
    <location>
        <begin position="842"/>
        <end position="872"/>
    </location>
</feature>
<feature type="region of interest" description="Disordered" evidence="1">
    <location>
        <begin position="1785"/>
        <end position="1822"/>
    </location>
</feature>
<evidence type="ECO:0000256" key="1">
    <source>
        <dbReference type="SAM" id="MobiDB-lite"/>
    </source>
</evidence>
<feature type="region of interest" description="Disordered" evidence="1">
    <location>
        <begin position="23"/>
        <end position="47"/>
    </location>
</feature>
<reference evidence="3 4" key="1">
    <citation type="submission" date="2024-01" db="EMBL/GenBank/DDBJ databases">
        <title>A draft genome for a cacao thread blight-causing isolate of Paramarasmius palmivorus.</title>
        <authorList>
            <person name="Baruah I.K."/>
            <person name="Bukari Y."/>
            <person name="Amoako-Attah I."/>
            <person name="Meinhardt L.W."/>
            <person name="Bailey B.A."/>
            <person name="Cohen S.P."/>
        </authorList>
    </citation>
    <scope>NUCLEOTIDE SEQUENCE [LARGE SCALE GENOMIC DNA]</scope>
    <source>
        <strain evidence="3 4">GH-12</strain>
    </source>
</reference>
<dbReference type="GO" id="GO:0055080">
    <property type="term" value="P:monoatomic cation homeostasis"/>
    <property type="evidence" value="ECO:0007669"/>
    <property type="project" value="TreeGrafter"/>
</dbReference>
<proteinExistence type="predicted"/>